<proteinExistence type="inferred from homology"/>
<keyword evidence="13 15" id="KW-0234">DNA repair</keyword>
<dbReference type="GO" id="GO:0006310">
    <property type="term" value="P:DNA recombination"/>
    <property type="evidence" value="ECO:0007669"/>
    <property type="project" value="UniProtKB-KW"/>
</dbReference>
<evidence type="ECO:0000259" key="17">
    <source>
        <dbReference type="Pfam" id="PF08746"/>
    </source>
</evidence>
<dbReference type="PANTHER" id="PTHR20973:SF0">
    <property type="entry name" value="NON-STRUCTURAL MAINTENANCE OF CHROMOSOMES ELEMENT 1 HOMOLOG"/>
    <property type="match status" value="1"/>
</dbReference>
<dbReference type="RefSeq" id="XP_001792724.1">
    <property type="nucleotide sequence ID" value="XM_001792672.1"/>
</dbReference>
<keyword evidence="10 15" id="KW-0833">Ubl conjugation pathway</keyword>
<dbReference type="Gene3D" id="1.10.10.10">
    <property type="entry name" value="Winged helix-like DNA-binding domain superfamily/Winged helix DNA-binding domain"/>
    <property type="match status" value="1"/>
</dbReference>
<protein>
    <recommendedName>
        <fullName evidence="5 15">Non-structural maintenance of chromosomes element 1 homolog</fullName>
        <ecNumber evidence="4 15">2.3.2.27</ecNumber>
    </recommendedName>
</protein>
<dbReference type="VEuPathDB" id="FungiDB:JI435_021070"/>
<keyword evidence="12 15" id="KW-0233">DNA recombination</keyword>
<evidence type="ECO:0000256" key="15">
    <source>
        <dbReference type="RuleBase" id="RU368018"/>
    </source>
</evidence>
<feature type="region of interest" description="Disordered" evidence="16">
    <location>
        <begin position="304"/>
        <end position="325"/>
    </location>
</feature>
<evidence type="ECO:0000256" key="4">
    <source>
        <dbReference type="ARBA" id="ARBA00012483"/>
    </source>
</evidence>
<feature type="domain" description="Non-structural maintenance of chromosomes element 1 RING C4HC3-type" evidence="17">
    <location>
        <begin position="240"/>
        <end position="284"/>
    </location>
</feature>
<comment type="function">
    <text evidence="15">Acts in a DNA repair pathway for removal of UV-induced DNA damage that is distinct from classical nucleotide excision repair and in repair of ionizing radiation damage. Functions in homologous recombination repair of DNA double strand breaks and in recovery of stalled replication forks.</text>
</comment>
<dbReference type="OrthoDB" id="185455at2759"/>
<comment type="catalytic activity">
    <reaction evidence="1 15">
        <text>S-ubiquitinyl-[E2 ubiquitin-conjugating enzyme]-L-cysteine + [acceptor protein]-L-lysine = [E2 ubiquitin-conjugating enzyme]-L-cysteine + N(6)-ubiquitinyl-[acceptor protein]-L-lysine.</text>
        <dbReference type="EC" id="2.3.2.27"/>
    </reaction>
</comment>
<sequence length="325" mass="36809">MSRDDSPLVRDVSPDEGYTYMHRAFFQAFLTHSVMTVEEIKPVLAHVMTAHNPERPWTAGDVTQPHLTSTIQTINARIEHYDFEIRSMKDQHTKLTVYALVNKTSDSLTQLATKFSASEIAYIRRLLDYMFETNNTHTREVMAIKHTEASQLARIRRARQSQVNGEEAESQAQDAGISIQEADEVLITLQNEGFFQKSPASYYSLAPRALMELRAYLKETYNEPASSPAADDAVIRIRDCEGCREIVTHGVRCNDKDCGVRWHDACANSYYRNRKGGNRKCPKCGTECSGDVYVGERADKVVARSSTGARRSAMHEEAEEEEEEE</sequence>
<dbReference type="AlphaFoldDB" id="A0A7U2HV83"/>
<dbReference type="InterPro" id="IPR014857">
    <property type="entry name" value="Nse1_RING_C4HC3-type"/>
</dbReference>
<dbReference type="FunFam" id="1.10.10.10:FF:000725">
    <property type="entry name" value="DNA repair protein Nse1, putative"/>
    <property type="match status" value="1"/>
</dbReference>
<evidence type="ECO:0000256" key="16">
    <source>
        <dbReference type="SAM" id="MobiDB-lite"/>
    </source>
</evidence>
<dbReference type="GO" id="GO:0005634">
    <property type="term" value="C:nucleus"/>
    <property type="evidence" value="ECO:0007669"/>
    <property type="project" value="UniProtKB-SubCell"/>
</dbReference>
<keyword evidence="6 15" id="KW-0808">Transferase</keyword>
<keyword evidence="14 15" id="KW-0539">Nucleus</keyword>
<dbReference type="Gene3D" id="3.30.40.10">
    <property type="entry name" value="Zinc/RING finger domain, C3HC4 (zinc finger)"/>
    <property type="match status" value="1"/>
</dbReference>
<evidence type="ECO:0000256" key="8">
    <source>
        <dbReference type="ARBA" id="ARBA00022763"/>
    </source>
</evidence>
<evidence type="ECO:0000256" key="1">
    <source>
        <dbReference type="ARBA" id="ARBA00000900"/>
    </source>
</evidence>
<accession>A0A7U2HV83</accession>
<evidence type="ECO:0000256" key="12">
    <source>
        <dbReference type="ARBA" id="ARBA00023172"/>
    </source>
</evidence>
<evidence type="ECO:0000256" key="5">
    <source>
        <dbReference type="ARBA" id="ARBA00019422"/>
    </source>
</evidence>
<dbReference type="Pfam" id="PF08746">
    <property type="entry name" value="zf-RING-like"/>
    <property type="match status" value="1"/>
</dbReference>
<dbReference type="PANTHER" id="PTHR20973">
    <property type="entry name" value="NON-SMC ELEMENT 1-RELATED"/>
    <property type="match status" value="1"/>
</dbReference>
<comment type="subcellular location">
    <subcellularLocation>
        <location evidence="2 15">Nucleus</location>
    </subcellularLocation>
</comment>
<dbReference type="InterPro" id="IPR013083">
    <property type="entry name" value="Znf_RING/FYVE/PHD"/>
</dbReference>
<dbReference type="GO" id="GO:0061630">
    <property type="term" value="F:ubiquitin protein ligase activity"/>
    <property type="evidence" value="ECO:0007669"/>
    <property type="project" value="UniProtKB-EC"/>
</dbReference>
<dbReference type="GO" id="GO:0008270">
    <property type="term" value="F:zinc ion binding"/>
    <property type="evidence" value="ECO:0007669"/>
    <property type="project" value="UniProtKB-KW"/>
</dbReference>
<evidence type="ECO:0000256" key="6">
    <source>
        <dbReference type="ARBA" id="ARBA00022679"/>
    </source>
</evidence>
<keyword evidence="7 15" id="KW-0479">Metal-binding</keyword>
<dbReference type="EMBL" id="CP069024">
    <property type="protein sequence ID" value="QRC91933.1"/>
    <property type="molecule type" value="Genomic_DNA"/>
</dbReference>
<organism evidence="18 19">
    <name type="scientific">Phaeosphaeria nodorum (strain SN15 / ATCC MYA-4574 / FGSC 10173)</name>
    <name type="common">Glume blotch fungus</name>
    <name type="synonym">Parastagonospora nodorum</name>
    <dbReference type="NCBI Taxonomy" id="321614"/>
    <lineage>
        <taxon>Eukaryota</taxon>
        <taxon>Fungi</taxon>
        <taxon>Dikarya</taxon>
        <taxon>Ascomycota</taxon>
        <taxon>Pezizomycotina</taxon>
        <taxon>Dothideomycetes</taxon>
        <taxon>Pleosporomycetidae</taxon>
        <taxon>Pleosporales</taxon>
        <taxon>Pleosporineae</taxon>
        <taxon>Phaeosphaeriaceae</taxon>
        <taxon>Parastagonospora</taxon>
    </lineage>
</organism>
<dbReference type="GO" id="GO:0030915">
    <property type="term" value="C:Smc5-Smc6 complex"/>
    <property type="evidence" value="ECO:0007669"/>
    <property type="project" value="UniProtKB-UniRule"/>
</dbReference>
<keyword evidence="8 15" id="KW-0227">DNA damage</keyword>
<dbReference type="OMA" id="WPGDKFV"/>
<dbReference type="CDD" id="cd16493">
    <property type="entry name" value="RING-CH-C4HC3_NSE1"/>
    <property type="match status" value="1"/>
</dbReference>
<dbReference type="KEGG" id="pno:SNOG_02107"/>
<keyword evidence="11 15" id="KW-0862">Zinc</keyword>
<evidence type="ECO:0000256" key="2">
    <source>
        <dbReference type="ARBA" id="ARBA00004123"/>
    </source>
</evidence>
<evidence type="ECO:0000256" key="3">
    <source>
        <dbReference type="ARBA" id="ARBA00010258"/>
    </source>
</evidence>
<dbReference type="GO" id="GO:0006281">
    <property type="term" value="P:DNA repair"/>
    <property type="evidence" value="ECO:0007669"/>
    <property type="project" value="UniProtKB-UniRule"/>
</dbReference>
<reference evidence="19" key="1">
    <citation type="journal article" date="2021" name="BMC Genomics">
        <title>Chromosome-level genome assembly and manually-curated proteome of model necrotroph Parastagonospora nodorum Sn15 reveals a genome-wide trove of candidate effector homologs, and redundancy of virulence-related functions within an accessory chromosome.</title>
        <authorList>
            <person name="Bertazzoni S."/>
            <person name="Jones D.A.B."/>
            <person name="Phan H.T."/>
            <person name="Tan K.-C."/>
            <person name="Hane J.K."/>
        </authorList>
    </citation>
    <scope>NUCLEOTIDE SEQUENCE [LARGE SCALE GENOMIC DNA]</scope>
    <source>
        <strain evidence="19">SN15 / ATCC MYA-4574 / FGSC 10173)</strain>
    </source>
</reference>
<dbReference type="InterPro" id="IPR036388">
    <property type="entry name" value="WH-like_DNA-bd_sf"/>
</dbReference>
<evidence type="ECO:0000256" key="11">
    <source>
        <dbReference type="ARBA" id="ARBA00022833"/>
    </source>
</evidence>
<dbReference type="InterPro" id="IPR011513">
    <property type="entry name" value="Nse1"/>
</dbReference>
<evidence type="ECO:0000256" key="14">
    <source>
        <dbReference type="ARBA" id="ARBA00023242"/>
    </source>
</evidence>
<dbReference type="Pfam" id="PF07574">
    <property type="entry name" value="SMC_Nse1"/>
    <property type="match status" value="1"/>
</dbReference>
<dbReference type="Gene3D" id="3.90.1150.220">
    <property type="match status" value="1"/>
</dbReference>
<comment type="similarity">
    <text evidence="3 15">Belongs to the NSE1 family.</text>
</comment>
<name>A0A7U2HV83_PHANO</name>
<evidence type="ECO:0000313" key="19">
    <source>
        <dbReference type="Proteomes" id="UP000663193"/>
    </source>
</evidence>
<evidence type="ECO:0000256" key="10">
    <source>
        <dbReference type="ARBA" id="ARBA00022786"/>
    </source>
</evidence>
<evidence type="ECO:0000256" key="7">
    <source>
        <dbReference type="ARBA" id="ARBA00022723"/>
    </source>
</evidence>
<gene>
    <name evidence="18" type="ORF">JI435_021070</name>
</gene>
<dbReference type="EC" id="2.3.2.27" evidence="4 15"/>
<keyword evidence="9 15" id="KW-0863">Zinc-finger</keyword>
<keyword evidence="19" id="KW-1185">Reference proteome</keyword>
<evidence type="ECO:0000313" key="18">
    <source>
        <dbReference type="EMBL" id="QRC91933.1"/>
    </source>
</evidence>
<dbReference type="Proteomes" id="UP000663193">
    <property type="component" value="Chromosome 2"/>
</dbReference>
<comment type="subunit">
    <text evidence="15">Component of the Smc5-Smc6 complex.</text>
</comment>
<evidence type="ECO:0000256" key="9">
    <source>
        <dbReference type="ARBA" id="ARBA00022771"/>
    </source>
</evidence>
<evidence type="ECO:0000256" key="13">
    <source>
        <dbReference type="ARBA" id="ARBA00023204"/>
    </source>
</evidence>